<dbReference type="PANTHER" id="PTHR32060">
    <property type="entry name" value="TAIL-SPECIFIC PROTEASE"/>
    <property type="match status" value="1"/>
</dbReference>
<dbReference type="InterPro" id="IPR005151">
    <property type="entry name" value="Tail-specific_protease"/>
</dbReference>
<evidence type="ECO:0000313" key="8">
    <source>
        <dbReference type="Proteomes" id="UP001556040"/>
    </source>
</evidence>
<dbReference type="InterPro" id="IPR029045">
    <property type="entry name" value="ClpP/crotonase-like_dom_sf"/>
</dbReference>
<proteinExistence type="inferred from homology"/>
<dbReference type="InterPro" id="IPR004447">
    <property type="entry name" value="Peptidase_S41A"/>
</dbReference>
<dbReference type="RefSeq" id="WP_367779642.1">
    <property type="nucleotide sequence ID" value="NZ_JBFMIA010000007.1"/>
</dbReference>
<dbReference type="Pfam" id="PF03572">
    <property type="entry name" value="Peptidase_S41"/>
    <property type="match status" value="1"/>
</dbReference>
<dbReference type="InterPro" id="IPR036366">
    <property type="entry name" value="PGBDSf"/>
</dbReference>
<comment type="caution">
    <text evidence="7">The sequence shown here is derived from an EMBL/GenBank/DDBJ whole genome shotgun (WGS) entry which is preliminary data.</text>
</comment>
<evidence type="ECO:0000256" key="5">
    <source>
        <dbReference type="RuleBase" id="RU004404"/>
    </source>
</evidence>
<dbReference type="Pfam" id="PF22694">
    <property type="entry name" value="CtpB_N-like"/>
    <property type="match status" value="1"/>
</dbReference>
<dbReference type="SUPFAM" id="SSF52096">
    <property type="entry name" value="ClpP/crotonase"/>
    <property type="match status" value="1"/>
</dbReference>
<dbReference type="PANTHER" id="PTHR32060:SF29">
    <property type="entry name" value="CARBOXY-TERMINAL PROCESSING PROTEASE CTPB"/>
    <property type="match status" value="1"/>
</dbReference>
<dbReference type="Gene3D" id="3.30.750.44">
    <property type="match status" value="1"/>
</dbReference>
<evidence type="ECO:0000256" key="2">
    <source>
        <dbReference type="ARBA" id="ARBA00022670"/>
    </source>
</evidence>
<dbReference type="EMBL" id="JBFMIA010000007">
    <property type="protein sequence ID" value="MEW9502130.1"/>
    <property type="molecule type" value="Genomic_DNA"/>
</dbReference>
<dbReference type="InterPro" id="IPR036034">
    <property type="entry name" value="PDZ_sf"/>
</dbReference>
<dbReference type="NCBIfam" id="TIGR00225">
    <property type="entry name" value="prc"/>
    <property type="match status" value="1"/>
</dbReference>
<dbReference type="CDD" id="cd06782">
    <property type="entry name" value="cpPDZ_CPP-like"/>
    <property type="match status" value="1"/>
</dbReference>
<dbReference type="Pfam" id="PF13180">
    <property type="entry name" value="PDZ_2"/>
    <property type="match status" value="1"/>
</dbReference>
<accession>A0ABV3Q461</accession>
<dbReference type="Proteomes" id="UP001556040">
    <property type="component" value="Unassembled WGS sequence"/>
</dbReference>
<dbReference type="Gene3D" id="1.10.101.10">
    <property type="entry name" value="PGBD-like superfamily/PGBD"/>
    <property type="match status" value="1"/>
</dbReference>
<keyword evidence="2 5" id="KW-0645">Protease</keyword>
<evidence type="ECO:0000313" key="7">
    <source>
        <dbReference type="EMBL" id="MEW9502130.1"/>
    </source>
</evidence>
<dbReference type="SMART" id="SM00228">
    <property type="entry name" value="PDZ"/>
    <property type="match status" value="1"/>
</dbReference>
<sequence>MKRLLLMVTCALVGAALFFGVERVFFKEDQANTEVSETLVKLQKAQDLITESYVEQVDSNELLDGAIQGMVNSLGDPYSVYMDEETSKQFEQSLDSSFSGIGAELTKENEDFVVVSPFKGSPAEKAGLKPNDIVKSVDGESVQSLTLYQVTAKIRGPKGSKVQIGVERGDSAKELMINVVRDDIPNETVHSDLIETNDGNIGYLEISTFAEGTADDVKESLEKLEAEDIDGLILDVRGNPGGLLSSVEEIMYQFVTDKKPFMHIEERNGDSEALSSPLKERKDYPIATLINGGSASAAEILAAGMQEVEGYALIGNTTFGKGTVQQSVDLGDGSQMKLTMFKWLTPNERWIHSKGIEPTLQVEQPPVYDLVPLQSAVVLKKGMNDEKIAVLQNMLKGLDYEVDRTDGYFSTSTEKAVQTFQKSVGLKANGEANTATLTELDKAIQTFKDNPENDHQLQSAIEYLQEE</sequence>
<evidence type="ECO:0000259" key="6">
    <source>
        <dbReference type="PROSITE" id="PS50106"/>
    </source>
</evidence>
<keyword evidence="8" id="KW-1185">Reference proteome</keyword>
<dbReference type="Gene3D" id="3.90.226.10">
    <property type="entry name" value="2-enoyl-CoA Hydratase, Chain A, domain 1"/>
    <property type="match status" value="1"/>
</dbReference>
<keyword evidence="3 5" id="KW-0378">Hydrolase</keyword>
<dbReference type="CDD" id="cd07560">
    <property type="entry name" value="Peptidase_S41_CPP"/>
    <property type="match status" value="1"/>
</dbReference>
<dbReference type="SMART" id="SM00245">
    <property type="entry name" value="TSPc"/>
    <property type="match status" value="1"/>
</dbReference>
<dbReference type="SUPFAM" id="SSF50156">
    <property type="entry name" value="PDZ domain-like"/>
    <property type="match status" value="1"/>
</dbReference>
<comment type="similarity">
    <text evidence="1 5">Belongs to the peptidase S41A family.</text>
</comment>
<dbReference type="SUPFAM" id="SSF47090">
    <property type="entry name" value="PGBD-like"/>
    <property type="match status" value="1"/>
</dbReference>
<name>A0ABV3Q461_9BACL</name>
<dbReference type="Gene3D" id="2.30.42.10">
    <property type="match status" value="1"/>
</dbReference>
<dbReference type="InterPro" id="IPR002477">
    <property type="entry name" value="Peptidoglycan-bd-like"/>
</dbReference>
<reference evidence="7 8" key="1">
    <citation type="journal article" date="1979" name="Int. J. Syst. Evol. Microbiol.">
        <title>Bacillus globisporus subsp. marinus subsp. nov.</title>
        <authorList>
            <person name="Liu H."/>
        </authorList>
    </citation>
    <scope>NUCLEOTIDE SEQUENCE [LARGE SCALE GENOMIC DNA]</scope>
    <source>
        <strain evidence="7 8">DSM 1297</strain>
    </source>
</reference>
<feature type="domain" description="PDZ" evidence="6">
    <location>
        <begin position="79"/>
        <end position="155"/>
    </location>
</feature>
<dbReference type="PROSITE" id="PS50106">
    <property type="entry name" value="PDZ"/>
    <property type="match status" value="1"/>
</dbReference>
<keyword evidence="4 5" id="KW-0720">Serine protease</keyword>
<evidence type="ECO:0000256" key="4">
    <source>
        <dbReference type="ARBA" id="ARBA00022825"/>
    </source>
</evidence>
<dbReference type="InterPro" id="IPR036365">
    <property type="entry name" value="PGBD-like_sf"/>
</dbReference>
<protein>
    <submittedName>
        <fullName evidence="7">S41 family peptidase</fullName>
    </submittedName>
</protein>
<evidence type="ECO:0000256" key="3">
    <source>
        <dbReference type="ARBA" id="ARBA00022801"/>
    </source>
</evidence>
<dbReference type="Pfam" id="PF01471">
    <property type="entry name" value="PG_binding_1"/>
    <property type="match status" value="1"/>
</dbReference>
<gene>
    <name evidence="7" type="ORF">AB1471_10010</name>
</gene>
<dbReference type="InterPro" id="IPR055210">
    <property type="entry name" value="CtpA/B_N"/>
</dbReference>
<organism evidence="7 8">
    <name type="scientific">Jeotgalibacillus marinus</name>
    <dbReference type="NCBI Taxonomy" id="86667"/>
    <lineage>
        <taxon>Bacteria</taxon>
        <taxon>Bacillati</taxon>
        <taxon>Bacillota</taxon>
        <taxon>Bacilli</taxon>
        <taxon>Bacillales</taxon>
        <taxon>Caryophanaceae</taxon>
        <taxon>Jeotgalibacillus</taxon>
    </lineage>
</organism>
<evidence type="ECO:0000256" key="1">
    <source>
        <dbReference type="ARBA" id="ARBA00009179"/>
    </source>
</evidence>
<dbReference type="InterPro" id="IPR001478">
    <property type="entry name" value="PDZ"/>
</dbReference>